<keyword evidence="3" id="KW-1185">Reference proteome</keyword>
<evidence type="ECO:0000313" key="2">
    <source>
        <dbReference type="EMBL" id="EFN53781.1"/>
    </source>
</evidence>
<gene>
    <name evidence="2" type="ORF">CHLNCDRAFT_136429</name>
</gene>
<dbReference type="eggNOG" id="ENOG502R39N">
    <property type="taxonomic scope" value="Eukaryota"/>
</dbReference>
<evidence type="ECO:0000313" key="3">
    <source>
        <dbReference type="Proteomes" id="UP000008141"/>
    </source>
</evidence>
<dbReference type="OrthoDB" id="2018364at2759"/>
<dbReference type="KEGG" id="cvr:CHLNCDRAFT_136429"/>
<proteinExistence type="predicted"/>
<reference evidence="2 3" key="1">
    <citation type="journal article" date="2010" name="Plant Cell">
        <title>The Chlorella variabilis NC64A genome reveals adaptation to photosymbiosis, coevolution with viruses, and cryptic sex.</title>
        <authorList>
            <person name="Blanc G."/>
            <person name="Duncan G."/>
            <person name="Agarkova I."/>
            <person name="Borodovsky M."/>
            <person name="Gurnon J."/>
            <person name="Kuo A."/>
            <person name="Lindquist E."/>
            <person name="Lucas S."/>
            <person name="Pangilinan J."/>
            <person name="Polle J."/>
            <person name="Salamov A."/>
            <person name="Terry A."/>
            <person name="Yamada T."/>
            <person name="Dunigan D.D."/>
            <person name="Grigoriev I.V."/>
            <person name="Claverie J.M."/>
            <person name="Van Etten J.L."/>
        </authorList>
    </citation>
    <scope>NUCLEOTIDE SEQUENCE [LARGE SCALE GENOMIC DNA]</scope>
    <source>
        <strain evidence="2 3">NC64A</strain>
    </source>
</reference>
<feature type="compositionally biased region" description="Low complexity" evidence="1">
    <location>
        <begin position="55"/>
        <end position="71"/>
    </location>
</feature>
<dbReference type="EMBL" id="GL433850">
    <property type="protein sequence ID" value="EFN53781.1"/>
    <property type="molecule type" value="Genomic_DNA"/>
</dbReference>
<evidence type="ECO:0000256" key="1">
    <source>
        <dbReference type="SAM" id="MobiDB-lite"/>
    </source>
</evidence>
<organism evidence="3">
    <name type="scientific">Chlorella variabilis</name>
    <name type="common">Green alga</name>
    <dbReference type="NCBI Taxonomy" id="554065"/>
    <lineage>
        <taxon>Eukaryota</taxon>
        <taxon>Viridiplantae</taxon>
        <taxon>Chlorophyta</taxon>
        <taxon>core chlorophytes</taxon>
        <taxon>Trebouxiophyceae</taxon>
        <taxon>Chlorellales</taxon>
        <taxon>Chlorellaceae</taxon>
        <taxon>Chlorella clade</taxon>
        <taxon>Chlorella</taxon>
    </lineage>
</organism>
<dbReference type="InParanoid" id="E1ZKC2"/>
<dbReference type="PANTHER" id="PTHR36035:SF1">
    <property type="entry name" value="PROTEIN DISULFIDE-ISOMERASE SCO2"/>
    <property type="match status" value="1"/>
</dbReference>
<dbReference type="PANTHER" id="PTHR36035">
    <property type="entry name" value="PROTEIN DISULFIDE-ISOMERASE SCO2"/>
    <property type="match status" value="1"/>
</dbReference>
<dbReference type="InterPro" id="IPR037477">
    <property type="entry name" value="SCO2"/>
</dbReference>
<dbReference type="AlphaFoldDB" id="E1ZKC2"/>
<feature type="region of interest" description="Disordered" evidence="1">
    <location>
        <begin position="174"/>
        <end position="218"/>
    </location>
</feature>
<feature type="region of interest" description="Disordered" evidence="1">
    <location>
        <begin position="1"/>
        <end position="110"/>
    </location>
</feature>
<dbReference type="STRING" id="554065.E1ZKC2"/>
<feature type="compositionally biased region" description="Polar residues" evidence="1">
    <location>
        <begin position="1"/>
        <end position="12"/>
    </location>
</feature>
<dbReference type="RefSeq" id="XP_005845883.1">
    <property type="nucleotide sequence ID" value="XM_005845821.1"/>
</dbReference>
<protein>
    <submittedName>
        <fullName evidence="2">Expressed protein</fullName>
    </submittedName>
</protein>
<name>E1ZKC2_CHLVA</name>
<accession>E1ZKC2</accession>
<sequence length="218" mass="23113">MTSARSLLQTQPAAGVQIARCRPRSAAPGRGRRREARVQAAAGPDLGADRPQEGSAAAGAPGRPQQASSDDQPPPQQHINGNGRVQHLPSSLYANFPKLPPDGSTLTPEEAKCNPEVERCHTPIHVWEARCTACDGTGTARSYTSHGRHRLVCVCLLCHGLGYVRHSTTHQHTVPYVNGSGPNTTIGRPPPPESKVHRFHWPGSGGGNGSNGSPFGKK</sequence>
<dbReference type="Proteomes" id="UP000008141">
    <property type="component" value="Unassembled WGS sequence"/>
</dbReference>
<dbReference type="GeneID" id="17353244"/>